<dbReference type="Proteomes" id="UP001443914">
    <property type="component" value="Unassembled WGS sequence"/>
</dbReference>
<name>A0AAW1M0U9_SAPOF</name>
<gene>
    <name evidence="2" type="ORF">RND81_03G169200</name>
</gene>
<reference evidence="2" key="1">
    <citation type="submission" date="2024-03" db="EMBL/GenBank/DDBJ databases">
        <title>WGS assembly of Saponaria officinalis var. Norfolk2.</title>
        <authorList>
            <person name="Jenkins J."/>
            <person name="Shu S."/>
            <person name="Grimwood J."/>
            <person name="Barry K."/>
            <person name="Goodstein D."/>
            <person name="Schmutz J."/>
            <person name="Leebens-Mack J."/>
            <person name="Osbourn A."/>
        </authorList>
    </citation>
    <scope>NUCLEOTIDE SEQUENCE [LARGE SCALE GENOMIC DNA]</scope>
    <source>
        <strain evidence="2">JIC</strain>
    </source>
</reference>
<keyword evidence="3" id="KW-1185">Reference proteome</keyword>
<evidence type="ECO:0000313" key="3">
    <source>
        <dbReference type="Proteomes" id="UP001443914"/>
    </source>
</evidence>
<dbReference type="AlphaFoldDB" id="A0AAW1M0U9"/>
<evidence type="ECO:0000313" key="2">
    <source>
        <dbReference type="EMBL" id="KAK9742390.1"/>
    </source>
</evidence>
<accession>A0AAW1M0U9</accession>
<dbReference type="Pfam" id="PF12274">
    <property type="entry name" value="DUF3615"/>
    <property type="match status" value="1"/>
</dbReference>
<sequence length="183" mass="20896">MVLDRMKGQTSTFKSGWDNMWEPGWVYKPYSRYYEPCPPDYETPAKTPEEVAADSYRTTSITAEAALKHYNKKHCEKYELVDPVASGGHLYSDGVWFHCNFKARPKTSLEGHDFPSKLFFAELKAADSNKYLVTTCRPIDGTKTTVGCEICSSVRHPTRGFRKGRYVSKQRLLRPRKGGKVVK</sequence>
<proteinExistence type="predicted"/>
<dbReference type="EMBL" id="JBDFQZ010000003">
    <property type="protein sequence ID" value="KAK9742390.1"/>
    <property type="molecule type" value="Genomic_DNA"/>
</dbReference>
<dbReference type="PANTHER" id="PTHR34710:SF20">
    <property type="entry name" value="OS10G0550200 PROTEIN"/>
    <property type="match status" value="1"/>
</dbReference>
<feature type="domain" description="DUF3615" evidence="1">
    <location>
        <begin position="63"/>
        <end position="156"/>
    </location>
</feature>
<protein>
    <recommendedName>
        <fullName evidence="1">DUF3615 domain-containing protein</fullName>
    </recommendedName>
</protein>
<organism evidence="2 3">
    <name type="scientific">Saponaria officinalis</name>
    <name type="common">Common soapwort</name>
    <name type="synonym">Lychnis saponaria</name>
    <dbReference type="NCBI Taxonomy" id="3572"/>
    <lineage>
        <taxon>Eukaryota</taxon>
        <taxon>Viridiplantae</taxon>
        <taxon>Streptophyta</taxon>
        <taxon>Embryophyta</taxon>
        <taxon>Tracheophyta</taxon>
        <taxon>Spermatophyta</taxon>
        <taxon>Magnoliopsida</taxon>
        <taxon>eudicotyledons</taxon>
        <taxon>Gunneridae</taxon>
        <taxon>Pentapetalae</taxon>
        <taxon>Caryophyllales</taxon>
        <taxon>Caryophyllaceae</taxon>
        <taxon>Caryophylleae</taxon>
        <taxon>Saponaria</taxon>
    </lineage>
</organism>
<evidence type="ECO:0000259" key="1">
    <source>
        <dbReference type="Pfam" id="PF12274"/>
    </source>
</evidence>
<dbReference type="PANTHER" id="PTHR34710">
    <property type="entry name" value="OS03G0834100 PROTEIN"/>
    <property type="match status" value="1"/>
</dbReference>
<comment type="caution">
    <text evidence="2">The sequence shown here is derived from an EMBL/GenBank/DDBJ whole genome shotgun (WGS) entry which is preliminary data.</text>
</comment>
<dbReference type="InterPro" id="IPR022059">
    <property type="entry name" value="DUF3615"/>
</dbReference>